<evidence type="ECO:0000259" key="3">
    <source>
        <dbReference type="SMART" id="SM00822"/>
    </source>
</evidence>
<dbReference type="RefSeq" id="WP_267283468.1">
    <property type="nucleotide sequence ID" value="NZ_AQUL01000001.1"/>
</dbReference>
<dbReference type="InterPro" id="IPR003560">
    <property type="entry name" value="DHB_DH"/>
</dbReference>
<dbReference type="InterPro" id="IPR002347">
    <property type="entry name" value="SDR_fam"/>
</dbReference>
<keyword evidence="5" id="KW-1185">Reference proteome</keyword>
<dbReference type="InterPro" id="IPR057326">
    <property type="entry name" value="KR_dom"/>
</dbReference>
<dbReference type="eggNOG" id="COG4221">
    <property type="taxonomic scope" value="Bacteria"/>
</dbReference>
<dbReference type="PROSITE" id="PS00061">
    <property type="entry name" value="ADH_SHORT"/>
    <property type="match status" value="1"/>
</dbReference>
<sequence length="222" mass="23836">MVGATGGIGAEVAAALADRYTVWLAGRDETALKELAGTLPDAHCWTVDLAADPDIYDNCPELSSVDVIVHCAGVFQLGSVAETDPAVWRELFAVNLFGVIGLTRLLLPALRAARGRVILVNSTAVLGSPANRSAYAAGKTALRVFAEALRREELRNGVRVTNIYPGRVATPMQQTVRRMEGGRYEPEGYLDPSSVADAVRSVLDAPRNTHPTELVIEPEWCP</sequence>
<dbReference type="GO" id="GO:0016020">
    <property type="term" value="C:membrane"/>
    <property type="evidence" value="ECO:0007669"/>
    <property type="project" value="TreeGrafter"/>
</dbReference>
<evidence type="ECO:0000313" key="4">
    <source>
        <dbReference type="EMBL" id="AIJ20392.1"/>
    </source>
</evidence>
<evidence type="ECO:0000256" key="2">
    <source>
        <dbReference type="ARBA" id="ARBA00023002"/>
    </source>
</evidence>
<dbReference type="PANTHER" id="PTHR44196:SF1">
    <property type="entry name" value="DEHYDROGENASE_REDUCTASE SDR FAMILY MEMBER 7B"/>
    <property type="match status" value="1"/>
</dbReference>
<dbReference type="PATRIC" id="fig|1068978.7.peg.323"/>
<accession>A0A076MRG8</accession>
<dbReference type="HOGENOM" id="CLU_010194_2_10_11"/>
<dbReference type="PANTHER" id="PTHR44196">
    <property type="entry name" value="DEHYDROGENASE/REDUCTASE SDR FAMILY MEMBER 7B"/>
    <property type="match status" value="1"/>
</dbReference>
<dbReference type="Proteomes" id="UP000062973">
    <property type="component" value="Chromosome"/>
</dbReference>
<dbReference type="GO" id="GO:0019290">
    <property type="term" value="P:siderophore biosynthetic process"/>
    <property type="evidence" value="ECO:0007669"/>
    <property type="project" value="InterPro"/>
</dbReference>
<protein>
    <submittedName>
        <fullName evidence="4">Short chain dehydrogenase</fullName>
    </submittedName>
</protein>
<dbReference type="Gene3D" id="3.40.50.720">
    <property type="entry name" value="NAD(P)-binding Rossmann-like Domain"/>
    <property type="match status" value="1"/>
</dbReference>
<name>A0A076MRG8_AMYME</name>
<dbReference type="Pfam" id="PF00106">
    <property type="entry name" value="adh_short"/>
    <property type="match status" value="1"/>
</dbReference>
<comment type="similarity">
    <text evidence="1">Belongs to the short-chain dehydrogenases/reductases (SDR) family.</text>
</comment>
<dbReference type="NCBIfam" id="NF006073">
    <property type="entry name" value="PRK08219.1"/>
    <property type="match status" value="1"/>
</dbReference>
<reference evidence="4 5" key="1">
    <citation type="submission" date="2014-07" db="EMBL/GenBank/DDBJ databases">
        <title>Whole Genome Sequence of the Amycolatopsis methanolica 239.</title>
        <authorList>
            <person name="Tang B."/>
        </authorList>
    </citation>
    <scope>NUCLEOTIDE SEQUENCE [LARGE SCALE GENOMIC DNA]</scope>
    <source>
        <strain evidence="4 5">239</strain>
    </source>
</reference>
<dbReference type="EMBL" id="CP009110">
    <property type="protein sequence ID" value="AIJ20392.1"/>
    <property type="molecule type" value="Genomic_DNA"/>
</dbReference>
<evidence type="ECO:0000256" key="1">
    <source>
        <dbReference type="ARBA" id="ARBA00006484"/>
    </source>
</evidence>
<organism evidence="4 5">
    <name type="scientific">Amycolatopsis methanolica 239</name>
    <dbReference type="NCBI Taxonomy" id="1068978"/>
    <lineage>
        <taxon>Bacteria</taxon>
        <taxon>Bacillati</taxon>
        <taxon>Actinomycetota</taxon>
        <taxon>Actinomycetes</taxon>
        <taxon>Pseudonocardiales</taxon>
        <taxon>Pseudonocardiaceae</taxon>
        <taxon>Amycolatopsis</taxon>
        <taxon>Amycolatopsis methanolica group</taxon>
    </lineage>
</organism>
<proteinExistence type="inferred from homology"/>
<dbReference type="GO" id="GO:0008667">
    <property type="term" value="F:2,3-dihydro-2,3-dihydroxybenzoate dehydrogenase activity"/>
    <property type="evidence" value="ECO:0007669"/>
    <property type="project" value="InterPro"/>
</dbReference>
<dbReference type="PRINTS" id="PR01397">
    <property type="entry name" value="DHBDHDRGNASE"/>
</dbReference>
<gene>
    <name evidence="4" type="ORF">AMETH_0300</name>
</gene>
<dbReference type="SUPFAM" id="SSF51735">
    <property type="entry name" value="NAD(P)-binding Rossmann-fold domains"/>
    <property type="match status" value="1"/>
</dbReference>
<feature type="domain" description="Ketoreductase" evidence="3">
    <location>
        <begin position="2"/>
        <end position="166"/>
    </location>
</feature>
<dbReference type="STRING" id="1068978.AMETH_0300"/>
<dbReference type="KEGG" id="amq:AMETH_0300"/>
<evidence type="ECO:0000313" key="5">
    <source>
        <dbReference type="Proteomes" id="UP000062973"/>
    </source>
</evidence>
<dbReference type="InterPro" id="IPR036291">
    <property type="entry name" value="NAD(P)-bd_dom_sf"/>
</dbReference>
<dbReference type="AlphaFoldDB" id="A0A076MRG8"/>
<dbReference type="InterPro" id="IPR020904">
    <property type="entry name" value="Sc_DH/Rdtase_CS"/>
</dbReference>
<keyword evidence="2" id="KW-0560">Oxidoreductase</keyword>
<dbReference type="SMART" id="SM00822">
    <property type="entry name" value="PKS_KR"/>
    <property type="match status" value="1"/>
</dbReference>